<reference evidence="2" key="1">
    <citation type="submission" date="2020-05" db="EMBL/GenBank/DDBJ databases">
        <authorList>
            <person name="Chiriac C."/>
            <person name="Salcher M."/>
            <person name="Ghai R."/>
            <person name="Kavagutti S V."/>
        </authorList>
    </citation>
    <scope>NUCLEOTIDE SEQUENCE</scope>
</reference>
<dbReference type="AlphaFoldDB" id="A0A6J7CQL3"/>
<feature type="transmembrane region" description="Helical" evidence="1">
    <location>
        <begin position="40"/>
        <end position="59"/>
    </location>
</feature>
<feature type="transmembrane region" description="Helical" evidence="1">
    <location>
        <begin position="120"/>
        <end position="140"/>
    </location>
</feature>
<keyword evidence="1" id="KW-0472">Membrane</keyword>
<keyword evidence="1" id="KW-1133">Transmembrane helix</keyword>
<gene>
    <name evidence="2" type="ORF">UFOPK3401_00115</name>
</gene>
<feature type="transmembrane region" description="Helical" evidence="1">
    <location>
        <begin position="80"/>
        <end position="108"/>
    </location>
</feature>
<accession>A0A6J7CQL3</accession>
<evidence type="ECO:0000256" key="1">
    <source>
        <dbReference type="SAM" id="Phobius"/>
    </source>
</evidence>
<dbReference type="EMBL" id="CAFBLM010000002">
    <property type="protein sequence ID" value="CAB4858419.1"/>
    <property type="molecule type" value="Genomic_DNA"/>
</dbReference>
<organism evidence="2">
    <name type="scientific">freshwater metagenome</name>
    <dbReference type="NCBI Taxonomy" id="449393"/>
    <lineage>
        <taxon>unclassified sequences</taxon>
        <taxon>metagenomes</taxon>
        <taxon>ecological metagenomes</taxon>
    </lineage>
</organism>
<name>A0A6J7CQL3_9ZZZZ</name>
<evidence type="ECO:0000313" key="2">
    <source>
        <dbReference type="EMBL" id="CAB4858419.1"/>
    </source>
</evidence>
<protein>
    <submittedName>
        <fullName evidence="2">Unannotated protein</fullName>
    </submittedName>
</protein>
<dbReference type="Pfam" id="PF11377">
    <property type="entry name" value="DUF3180"/>
    <property type="match status" value="1"/>
</dbReference>
<sequence>MKLTTWRELFGPFLLASAISFALARVIGAITSTVPNVPIAAVYTMLALTVVLGILTIVVRPRLLRVPGREPLDALTAGKVVALALASSRAAAVLGGIFFGWLAAGWLVDALNTPFAKTRVLHAGVCIVLSAGLLAVGLILERACVIKQRSDDNNDPSA</sequence>
<proteinExistence type="predicted"/>
<dbReference type="InterPro" id="IPR021517">
    <property type="entry name" value="DUF3180"/>
</dbReference>
<keyword evidence="1" id="KW-0812">Transmembrane</keyword>